<dbReference type="Proteomes" id="UP001429984">
    <property type="component" value="Unassembled WGS sequence"/>
</dbReference>
<evidence type="ECO:0000313" key="3">
    <source>
        <dbReference type="Proteomes" id="UP001429984"/>
    </source>
</evidence>
<evidence type="ECO:0000256" key="1">
    <source>
        <dbReference type="SAM" id="MobiDB-lite"/>
    </source>
</evidence>
<comment type="caution">
    <text evidence="2">The sequence shown here is derived from an EMBL/GenBank/DDBJ whole genome shotgun (WGS) entry which is preliminary data.</text>
</comment>
<dbReference type="RefSeq" id="WP_194929581.1">
    <property type="nucleotide sequence ID" value="NZ_JADLZT010000002.1"/>
</dbReference>
<feature type="region of interest" description="Disordered" evidence="1">
    <location>
        <begin position="104"/>
        <end position="136"/>
    </location>
</feature>
<protein>
    <submittedName>
        <fullName evidence="2">Uncharacterized protein</fullName>
    </submittedName>
</protein>
<dbReference type="EMBL" id="JADLZT010000002">
    <property type="protein sequence ID" value="MBF6022961.1"/>
    <property type="molecule type" value="Genomic_DNA"/>
</dbReference>
<proteinExistence type="predicted"/>
<accession>A0ABS0B3A9</accession>
<reference evidence="2 3" key="1">
    <citation type="submission" date="2020-11" db="EMBL/GenBank/DDBJ databases">
        <title>Draft Genome Sequence and Secondary Metabolite Biosynthetic Potential of the Lysobacter niastensis Type strain DSM 18481.</title>
        <authorList>
            <person name="Turrini P."/>
            <person name="Artuso I."/>
            <person name="Tescari M."/>
            <person name="Lugli G.A."/>
            <person name="Frangipani E."/>
            <person name="Ventura M."/>
            <person name="Visca P."/>
        </authorList>
    </citation>
    <scope>NUCLEOTIDE SEQUENCE [LARGE SCALE GENOMIC DNA]</scope>
    <source>
        <strain evidence="2 3">DSM 18481</strain>
    </source>
</reference>
<name>A0ABS0B3A9_9GAMM</name>
<keyword evidence="3" id="KW-1185">Reference proteome</keyword>
<organism evidence="2 3">
    <name type="scientific">Lysobacter niastensis</name>
    <dbReference type="NCBI Taxonomy" id="380629"/>
    <lineage>
        <taxon>Bacteria</taxon>
        <taxon>Pseudomonadati</taxon>
        <taxon>Pseudomonadota</taxon>
        <taxon>Gammaproteobacteria</taxon>
        <taxon>Lysobacterales</taxon>
        <taxon>Lysobacteraceae</taxon>
        <taxon>Lysobacter</taxon>
    </lineage>
</organism>
<gene>
    <name evidence="2" type="ORF">IU514_02855</name>
</gene>
<evidence type="ECO:0000313" key="2">
    <source>
        <dbReference type="EMBL" id="MBF6022961.1"/>
    </source>
</evidence>
<sequence>MKIDNTLAAKCGEARETRAEKAIRLLMSLGGDPKHHKLKEFEKFYPAVLHAMSRKVPRKTILKHLSEGGLKLYPALFEEFLSSMAKTYEDRGDVVTCNQCGQAIQPPPQLVPSPGDNQATQNPADEIEADAREVTA</sequence>